<dbReference type="EMBL" id="CP136508">
    <property type="protein sequence ID" value="WUR15422.1"/>
    <property type="molecule type" value="Genomic_DNA"/>
</dbReference>
<proteinExistence type="predicted"/>
<sequence length="112" mass="12911">MAHSSRRAVSLFILDEPELMSFFSAGRSDRRWAESYEYDHPPVVWRGDWQSNCDGDYETRREVVQSGDAFRAQLTISRMGGEPNFNCGEFLGTLDEEFADSRRLSANWHALD</sequence>
<evidence type="ECO:0000313" key="2">
    <source>
        <dbReference type="Proteomes" id="UP000321323"/>
    </source>
</evidence>
<dbReference type="Proteomes" id="UP000321323">
    <property type="component" value="Chromosome"/>
</dbReference>
<reference evidence="1 2" key="1">
    <citation type="journal article" date="2019" name="Int. J. Syst. Evol. Microbiol.">
        <title>The Draft Whole-Genome Sequence of the Antibiotic Producer Empedobacter haloabium ATCC 31962 Provides Indications for Its Taxonomic Reclassification.</title>
        <authorList>
            <person name="Miess H."/>
            <person name="Arlt P."/>
            <person name="Apel A.K."/>
            <person name="Weber T."/>
            <person name="Nieselt K."/>
            <person name="Hanssen F."/>
            <person name="Czemmel S."/>
            <person name="Nahnsen S."/>
            <person name="Gross H."/>
        </authorList>
    </citation>
    <scope>NUCLEOTIDE SEQUENCE [LARGE SCALE GENOMIC DNA]</scope>
    <source>
        <strain evidence="1 2">ATCC 31962</strain>
    </source>
</reference>
<gene>
    <name evidence="1" type="ORF">E7V67_010065</name>
</gene>
<organism evidence="1 2">
    <name type="scientific">[Empedobacter] haloabium</name>
    <dbReference type="NCBI Taxonomy" id="592317"/>
    <lineage>
        <taxon>Bacteria</taxon>
        <taxon>Pseudomonadati</taxon>
        <taxon>Pseudomonadota</taxon>
        <taxon>Betaproteobacteria</taxon>
        <taxon>Burkholderiales</taxon>
        <taxon>Oxalobacteraceae</taxon>
        <taxon>Telluria group</taxon>
        <taxon>Telluria group incertae sedis</taxon>
    </lineage>
</organism>
<evidence type="ECO:0000313" key="1">
    <source>
        <dbReference type="EMBL" id="WUR15422.1"/>
    </source>
</evidence>
<accession>A0ABZ1URN5</accession>
<keyword evidence="2" id="KW-1185">Reference proteome</keyword>
<name>A0ABZ1URN5_9BURK</name>
<protein>
    <submittedName>
        <fullName evidence="1">Uncharacterized protein</fullName>
    </submittedName>
</protein>